<feature type="chain" id="PRO_5045860112" evidence="1">
    <location>
        <begin position="28"/>
        <end position="47"/>
    </location>
</feature>
<keyword evidence="3" id="KW-1185">Reference proteome</keyword>
<proteinExistence type="predicted"/>
<evidence type="ECO:0000313" key="2">
    <source>
        <dbReference type="EMBL" id="WUQ81531.1"/>
    </source>
</evidence>
<name>A0ABZ1TSF8_9ACTN</name>
<sequence length="47" mass="4525">MFRIAASLATAGLAALVLLAVPQTASAAAGAGVRADTAVASQVIGWD</sequence>
<evidence type="ECO:0000256" key="1">
    <source>
        <dbReference type="SAM" id="SignalP"/>
    </source>
</evidence>
<feature type="signal peptide" evidence="1">
    <location>
        <begin position="1"/>
        <end position="27"/>
    </location>
</feature>
<dbReference type="Proteomes" id="UP001432222">
    <property type="component" value="Chromosome"/>
</dbReference>
<dbReference type="EMBL" id="CP108110">
    <property type="protein sequence ID" value="WUQ81531.1"/>
    <property type="molecule type" value="Genomic_DNA"/>
</dbReference>
<dbReference type="RefSeq" id="WP_328952606.1">
    <property type="nucleotide sequence ID" value="NZ_CP108110.1"/>
</dbReference>
<keyword evidence="1" id="KW-0732">Signal</keyword>
<organism evidence="2 3">
    <name type="scientific">Kitasatospora purpeofusca</name>
    <dbReference type="NCBI Taxonomy" id="67352"/>
    <lineage>
        <taxon>Bacteria</taxon>
        <taxon>Bacillati</taxon>
        <taxon>Actinomycetota</taxon>
        <taxon>Actinomycetes</taxon>
        <taxon>Kitasatosporales</taxon>
        <taxon>Streptomycetaceae</taxon>
        <taxon>Kitasatospora</taxon>
    </lineage>
</organism>
<accession>A0ABZ1TSF8</accession>
<gene>
    <name evidence="2" type="ORF">OHA16_00260</name>
</gene>
<evidence type="ECO:0000313" key="3">
    <source>
        <dbReference type="Proteomes" id="UP001432222"/>
    </source>
</evidence>
<protein>
    <submittedName>
        <fullName evidence="2">Uncharacterized protein</fullName>
    </submittedName>
</protein>
<reference evidence="2" key="1">
    <citation type="submission" date="2022-10" db="EMBL/GenBank/DDBJ databases">
        <title>The complete genomes of actinobacterial strains from the NBC collection.</title>
        <authorList>
            <person name="Joergensen T.S."/>
            <person name="Alvarez Arevalo M."/>
            <person name="Sterndorff E.B."/>
            <person name="Faurdal D."/>
            <person name="Vuksanovic O."/>
            <person name="Mourched A.-S."/>
            <person name="Charusanti P."/>
            <person name="Shaw S."/>
            <person name="Blin K."/>
            <person name="Weber T."/>
        </authorList>
    </citation>
    <scope>NUCLEOTIDE SEQUENCE</scope>
    <source>
        <strain evidence="2">NBC_00222</strain>
    </source>
</reference>